<feature type="compositionally biased region" description="Low complexity" evidence="1">
    <location>
        <begin position="1"/>
        <end position="15"/>
    </location>
</feature>
<evidence type="ECO:0000313" key="4">
    <source>
        <dbReference type="Proteomes" id="UP000018144"/>
    </source>
</evidence>
<evidence type="ECO:0000313" key="3">
    <source>
        <dbReference type="EMBL" id="CCX34791.1"/>
    </source>
</evidence>
<keyword evidence="4" id="KW-1185">Reference proteome</keyword>
<evidence type="ECO:0000256" key="2">
    <source>
        <dbReference type="SAM" id="Phobius"/>
    </source>
</evidence>
<name>U4LRL3_PYROM</name>
<gene>
    <name evidence="3" type="ORF">PCON_04308</name>
</gene>
<reference evidence="3 4" key="1">
    <citation type="journal article" date="2013" name="PLoS Genet.">
        <title>The genome and development-dependent transcriptomes of Pyronema confluens: a window into fungal evolution.</title>
        <authorList>
            <person name="Traeger S."/>
            <person name="Altegoer F."/>
            <person name="Freitag M."/>
            <person name="Gabaldon T."/>
            <person name="Kempken F."/>
            <person name="Kumar A."/>
            <person name="Marcet-Houben M."/>
            <person name="Poggeler S."/>
            <person name="Stajich J.E."/>
            <person name="Nowrousian M."/>
        </authorList>
    </citation>
    <scope>NUCLEOTIDE SEQUENCE [LARGE SCALE GENOMIC DNA]</scope>
    <source>
        <strain evidence="4">CBS 100304</strain>
        <tissue evidence="3">Vegetative mycelium</tissue>
    </source>
</reference>
<protein>
    <submittedName>
        <fullName evidence="3">Uncharacterized protein</fullName>
    </submittedName>
</protein>
<accession>U4LRL3</accession>
<sequence>MASCPRSPNHSNTNTTPPPACPYPSNQPSAHDVIEYQRIRVATIENSFRRVQAFIRIIVTTAIGYAIFSYAGLYFVGCWAVCWFIILAGWRDLGTLLLSKCPTHHMHRVLPGRKVRCINYF</sequence>
<keyword evidence="2" id="KW-0472">Membrane</keyword>
<proteinExistence type="predicted"/>
<dbReference type="AlphaFoldDB" id="U4LRL3"/>
<organism evidence="3 4">
    <name type="scientific">Pyronema omphalodes (strain CBS 100304)</name>
    <name type="common">Pyronema confluens</name>
    <dbReference type="NCBI Taxonomy" id="1076935"/>
    <lineage>
        <taxon>Eukaryota</taxon>
        <taxon>Fungi</taxon>
        <taxon>Dikarya</taxon>
        <taxon>Ascomycota</taxon>
        <taxon>Pezizomycotina</taxon>
        <taxon>Pezizomycetes</taxon>
        <taxon>Pezizales</taxon>
        <taxon>Pyronemataceae</taxon>
        <taxon>Pyronema</taxon>
    </lineage>
</organism>
<feature type="region of interest" description="Disordered" evidence="1">
    <location>
        <begin position="1"/>
        <end position="26"/>
    </location>
</feature>
<keyword evidence="2" id="KW-0812">Transmembrane</keyword>
<keyword evidence="2" id="KW-1133">Transmembrane helix</keyword>
<dbReference type="Proteomes" id="UP000018144">
    <property type="component" value="Unassembled WGS sequence"/>
</dbReference>
<feature type="transmembrane region" description="Helical" evidence="2">
    <location>
        <begin position="57"/>
        <end position="90"/>
    </location>
</feature>
<dbReference type="EMBL" id="HF936631">
    <property type="protein sequence ID" value="CCX34791.1"/>
    <property type="molecule type" value="Genomic_DNA"/>
</dbReference>
<evidence type="ECO:0000256" key="1">
    <source>
        <dbReference type="SAM" id="MobiDB-lite"/>
    </source>
</evidence>